<evidence type="ECO:0000256" key="1">
    <source>
        <dbReference type="ARBA" id="ARBA00008390"/>
    </source>
</evidence>
<reference evidence="2" key="1">
    <citation type="submission" date="2023-07" db="EMBL/GenBank/DDBJ databases">
        <authorList>
            <person name="Stuckert A."/>
        </authorList>
    </citation>
    <scope>NUCLEOTIDE SEQUENCE</scope>
</reference>
<dbReference type="Proteomes" id="UP001176940">
    <property type="component" value="Unassembled WGS sequence"/>
</dbReference>
<evidence type="ECO:0000313" key="3">
    <source>
        <dbReference type="Proteomes" id="UP001176940"/>
    </source>
</evidence>
<dbReference type="SUPFAM" id="SSF50814">
    <property type="entry name" value="Lipocalins"/>
    <property type="match status" value="1"/>
</dbReference>
<dbReference type="InterPro" id="IPR031259">
    <property type="entry name" value="ILBP"/>
</dbReference>
<comment type="similarity">
    <text evidence="1">Belongs to the calycin superfamily. Fatty-acid binding protein (FABP) family.</text>
</comment>
<comment type="caution">
    <text evidence="2">The sequence shown here is derived from an EMBL/GenBank/DDBJ whole genome shotgun (WGS) entry which is preliminary data.</text>
</comment>
<name>A0ABN9MEH0_9NEOB</name>
<organism evidence="2 3">
    <name type="scientific">Ranitomeya imitator</name>
    <name type="common">mimic poison frog</name>
    <dbReference type="NCBI Taxonomy" id="111125"/>
    <lineage>
        <taxon>Eukaryota</taxon>
        <taxon>Metazoa</taxon>
        <taxon>Chordata</taxon>
        <taxon>Craniata</taxon>
        <taxon>Vertebrata</taxon>
        <taxon>Euteleostomi</taxon>
        <taxon>Amphibia</taxon>
        <taxon>Batrachia</taxon>
        <taxon>Anura</taxon>
        <taxon>Neobatrachia</taxon>
        <taxon>Hyloidea</taxon>
        <taxon>Dendrobatidae</taxon>
        <taxon>Dendrobatinae</taxon>
        <taxon>Ranitomeya</taxon>
    </lineage>
</organism>
<dbReference type="Gene3D" id="2.40.128.20">
    <property type="match status" value="1"/>
</dbReference>
<dbReference type="InterPro" id="IPR012674">
    <property type="entry name" value="Calycin"/>
</dbReference>
<accession>A0ABN9MEH0</accession>
<sequence>MAQRGKGGSATLWAQGGLKHCLCRMSRAHLIHLMSLSRECRELPVLTCIPNADWEARAGAESSARRRDVNVAIRKIATLLKPDKDIIQNGEHMVIKTLSTFRNYNMEFDVGKEFEEDLTGVDDRKCMRFLNYSNE</sequence>
<keyword evidence="3" id="KW-1185">Reference proteome</keyword>
<protein>
    <submittedName>
        <fullName evidence="2">Uncharacterized protein</fullName>
    </submittedName>
</protein>
<dbReference type="PANTHER" id="PTHR11955">
    <property type="entry name" value="FATTY ACID BINDING PROTEIN"/>
    <property type="match status" value="1"/>
</dbReference>
<evidence type="ECO:0000313" key="2">
    <source>
        <dbReference type="EMBL" id="CAJ0965172.1"/>
    </source>
</evidence>
<gene>
    <name evidence="2" type="ORF">RIMI_LOCUS19992160</name>
</gene>
<dbReference type="EMBL" id="CAUEEQ010065380">
    <property type="protein sequence ID" value="CAJ0965172.1"/>
    <property type="molecule type" value="Genomic_DNA"/>
</dbReference>
<proteinExistence type="inferred from homology"/>